<keyword evidence="7 10" id="KW-0630">Potassium</keyword>
<dbReference type="HAMAP" id="MF_01966">
    <property type="entry name" value="NADHX_epimerase"/>
    <property type="match status" value="1"/>
</dbReference>
<evidence type="ECO:0000256" key="9">
    <source>
        <dbReference type="ARBA" id="ARBA00023235"/>
    </source>
</evidence>
<keyword evidence="5 10" id="KW-0547">Nucleotide-binding</keyword>
<protein>
    <recommendedName>
        <fullName evidence="3 10">NAD(P)H-hydrate epimerase</fullName>
        <ecNumber evidence="3 10">5.1.99.6</ecNumber>
    </recommendedName>
    <alternativeName>
        <fullName evidence="10">NAD(P)HX epimerase</fullName>
    </alternativeName>
</protein>
<feature type="binding site" evidence="10">
    <location>
        <begin position="65"/>
        <end position="69"/>
    </location>
    <ligand>
        <name>(6S)-NADPHX</name>
        <dbReference type="ChEBI" id="CHEBI:64076"/>
    </ligand>
</feature>
<dbReference type="AlphaFoldDB" id="A0ABD3DEE6"/>
<dbReference type="Proteomes" id="UP001632038">
    <property type="component" value="Unassembled WGS sequence"/>
</dbReference>
<proteinExistence type="inferred from homology"/>
<dbReference type="Gene3D" id="3.40.50.10260">
    <property type="entry name" value="YjeF N-terminal domain"/>
    <property type="match status" value="1"/>
</dbReference>
<dbReference type="InterPro" id="IPR036652">
    <property type="entry name" value="YjeF_N_dom_sf"/>
</dbReference>
<comment type="catalytic activity">
    <reaction evidence="2 10">
        <text>(6R)-NADPHX = (6S)-NADPHX</text>
        <dbReference type="Rhea" id="RHEA:32227"/>
        <dbReference type="ChEBI" id="CHEBI:64076"/>
        <dbReference type="ChEBI" id="CHEBI:64077"/>
        <dbReference type="EC" id="5.1.99.6"/>
    </reaction>
</comment>
<dbReference type="InterPro" id="IPR012349">
    <property type="entry name" value="Split_barrel_FMN-bd"/>
</dbReference>
<evidence type="ECO:0000256" key="7">
    <source>
        <dbReference type="ARBA" id="ARBA00022958"/>
    </source>
</evidence>
<name>A0ABD3DEE6_9LAMI</name>
<comment type="caution">
    <text evidence="12">The sequence shown here is derived from an EMBL/GenBank/DDBJ whole genome shotgun (WGS) entry which is preliminary data.</text>
</comment>
<evidence type="ECO:0000256" key="6">
    <source>
        <dbReference type="ARBA" id="ARBA00022857"/>
    </source>
</evidence>
<keyword evidence="8 10" id="KW-0520">NAD</keyword>
<keyword evidence="13" id="KW-1185">Reference proteome</keyword>
<dbReference type="PANTHER" id="PTHR13232">
    <property type="entry name" value="NAD(P)H-HYDRATE EPIMERASE"/>
    <property type="match status" value="1"/>
</dbReference>
<comment type="similarity">
    <text evidence="10">Belongs to the NnrE/AIBP family.</text>
</comment>
<evidence type="ECO:0000313" key="12">
    <source>
        <dbReference type="EMBL" id="KAL3639529.1"/>
    </source>
</evidence>
<evidence type="ECO:0000256" key="4">
    <source>
        <dbReference type="ARBA" id="ARBA00022723"/>
    </source>
</evidence>
<dbReference type="EC" id="5.1.99.6" evidence="3 10"/>
<feature type="binding site" evidence="10">
    <location>
        <position position="129"/>
    </location>
    <ligand>
        <name>K(+)</name>
        <dbReference type="ChEBI" id="CHEBI:29103"/>
    </ligand>
</feature>
<comment type="cofactor">
    <cofactor evidence="10">
        <name>K(+)</name>
        <dbReference type="ChEBI" id="CHEBI:29103"/>
    </cofactor>
    <text evidence="10">Binds 1 potassium ion per subunit.</text>
</comment>
<gene>
    <name evidence="12" type="primary">PPOX1_3</name>
    <name evidence="12" type="ORF">CASFOL_017436</name>
</gene>
<evidence type="ECO:0000256" key="8">
    <source>
        <dbReference type="ARBA" id="ARBA00023027"/>
    </source>
</evidence>
<dbReference type="InterPro" id="IPR032976">
    <property type="entry name" value="YJEFN_prot_NAXE-like"/>
</dbReference>
<comment type="function">
    <text evidence="10">Catalyzes the epimerization of the S- and R-forms of NAD(P)HX, a damaged form of NAD(P)H that is a result of enzymatic or heat-dependent hydration. This is a prerequisite for the S-specific NAD(P)H-hydrate dehydratase to allow the repair of both epimers of NAD(P)HX.</text>
</comment>
<dbReference type="PANTHER" id="PTHR13232:SF10">
    <property type="entry name" value="NAD(P)H-HYDRATE EPIMERASE"/>
    <property type="match status" value="1"/>
</dbReference>
<dbReference type="InterPro" id="IPR004443">
    <property type="entry name" value="YjeF_N_dom"/>
</dbReference>
<evidence type="ECO:0000259" key="11">
    <source>
        <dbReference type="PROSITE" id="PS51385"/>
    </source>
</evidence>
<organism evidence="12 13">
    <name type="scientific">Castilleja foliolosa</name>
    <dbReference type="NCBI Taxonomy" id="1961234"/>
    <lineage>
        <taxon>Eukaryota</taxon>
        <taxon>Viridiplantae</taxon>
        <taxon>Streptophyta</taxon>
        <taxon>Embryophyta</taxon>
        <taxon>Tracheophyta</taxon>
        <taxon>Spermatophyta</taxon>
        <taxon>Magnoliopsida</taxon>
        <taxon>eudicotyledons</taxon>
        <taxon>Gunneridae</taxon>
        <taxon>Pentapetalae</taxon>
        <taxon>asterids</taxon>
        <taxon>lamiids</taxon>
        <taxon>Lamiales</taxon>
        <taxon>Orobanchaceae</taxon>
        <taxon>Pedicularideae</taxon>
        <taxon>Castillejinae</taxon>
        <taxon>Castilleja</taxon>
    </lineage>
</organism>
<feature type="binding site" evidence="10">
    <location>
        <position position="169"/>
    </location>
    <ligand>
        <name>K(+)</name>
        <dbReference type="ChEBI" id="CHEBI:29103"/>
    </ligand>
</feature>
<evidence type="ECO:0000256" key="10">
    <source>
        <dbReference type="HAMAP-Rule" id="MF_03159"/>
    </source>
</evidence>
<evidence type="ECO:0000313" key="13">
    <source>
        <dbReference type="Proteomes" id="UP001632038"/>
    </source>
</evidence>
<dbReference type="Pfam" id="PF03853">
    <property type="entry name" value="YjeF_N"/>
    <property type="match status" value="1"/>
</dbReference>
<evidence type="ECO:0000256" key="1">
    <source>
        <dbReference type="ARBA" id="ARBA00000013"/>
    </source>
</evidence>
<dbReference type="Gene3D" id="2.30.110.10">
    <property type="entry name" value="Electron Transport, Fmn-binding Protein, Chain A"/>
    <property type="match status" value="1"/>
</dbReference>
<keyword evidence="9 10" id="KW-0413">Isomerase</keyword>
<keyword evidence="4 10" id="KW-0479">Metal-binding</keyword>
<dbReference type="GO" id="GO:0046872">
    <property type="term" value="F:metal ion binding"/>
    <property type="evidence" value="ECO:0007669"/>
    <property type="project" value="UniProtKB-KW"/>
</dbReference>
<evidence type="ECO:0000256" key="2">
    <source>
        <dbReference type="ARBA" id="ARBA00000909"/>
    </source>
</evidence>
<accession>A0ABD3DEE6</accession>
<dbReference type="GO" id="GO:0052856">
    <property type="term" value="F:NAD(P)HX epimerase activity"/>
    <property type="evidence" value="ECO:0007669"/>
    <property type="project" value="UniProtKB-UniRule"/>
</dbReference>
<comment type="catalytic activity">
    <reaction evidence="1 10">
        <text>(6R)-NADHX = (6S)-NADHX</text>
        <dbReference type="Rhea" id="RHEA:32215"/>
        <dbReference type="ChEBI" id="CHEBI:64074"/>
        <dbReference type="ChEBI" id="CHEBI:64075"/>
        <dbReference type="EC" id="5.1.99.6"/>
    </reaction>
</comment>
<dbReference type="PROSITE" id="PS51385">
    <property type="entry name" value="YJEF_N"/>
    <property type="match status" value="1"/>
</dbReference>
<feature type="binding site" evidence="10">
    <location>
        <position position="145"/>
    </location>
    <ligand>
        <name>(6S)-NADPHX</name>
        <dbReference type="ChEBI" id="CHEBI:64076"/>
    </ligand>
</feature>
<evidence type="ECO:0000256" key="5">
    <source>
        <dbReference type="ARBA" id="ARBA00022741"/>
    </source>
</evidence>
<evidence type="ECO:0000256" key="3">
    <source>
        <dbReference type="ARBA" id="ARBA00012228"/>
    </source>
</evidence>
<reference evidence="13" key="1">
    <citation type="journal article" date="2024" name="IScience">
        <title>Strigolactones Initiate the Formation of Haustorium-like Structures in Castilleja.</title>
        <authorList>
            <person name="Buerger M."/>
            <person name="Peterson D."/>
            <person name="Chory J."/>
        </authorList>
    </citation>
    <scope>NUCLEOTIDE SEQUENCE [LARGE SCALE GENOMIC DNA]</scope>
</reference>
<feature type="binding site" evidence="10">
    <location>
        <position position="166"/>
    </location>
    <ligand>
        <name>(6S)-NADPHX</name>
        <dbReference type="ChEBI" id="CHEBI:64076"/>
    </ligand>
</feature>
<dbReference type="SUPFAM" id="SSF64153">
    <property type="entry name" value="YjeF N-terminal domain-like"/>
    <property type="match status" value="1"/>
</dbReference>
<feature type="domain" description="YjeF N-terminal" evidence="11">
    <location>
        <begin position="15"/>
        <end position="225"/>
    </location>
</feature>
<sequence length="283" mass="30973">MEEQEAISFLTQQQAAEIDDLLMGHLGFSIDQLTELAGLSVASAIAEVYKPSKYNCVLVICGPGNNGGDGLVAAHHLHHFGYKPCICYPERTPNPLFSRLVTQLESLSIPFLPVESLSRELLKFDILVDAIFGFQFQGKNSGPPYDDLIHSMSSLREHSPIIVSVDIPSGWHVEDGDLSGEGIKPDMLVSITAPKLCAKTFRGPYHFVGGRFVPPSIVEKYKLKLPTYPGASMCVQIQKLPQVNVKADDPFVQFRVWFDDAVAAGLKEPNIMALSTATKDGKS</sequence>
<dbReference type="EMBL" id="JAVIJP010000018">
    <property type="protein sequence ID" value="KAL3639529.1"/>
    <property type="molecule type" value="Genomic_DNA"/>
</dbReference>
<comment type="caution">
    <text evidence="10">Lacks conserved residue(s) required for the propagation of feature annotation.</text>
</comment>
<keyword evidence="6" id="KW-0521">NADP</keyword>
<dbReference type="NCBIfam" id="TIGR00197">
    <property type="entry name" value="yjeF_nterm"/>
    <property type="match status" value="1"/>
</dbReference>
<dbReference type="GO" id="GO:0000166">
    <property type="term" value="F:nucleotide binding"/>
    <property type="evidence" value="ECO:0007669"/>
    <property type="project" value="UniProtKB-KW"/>
</dbReference>
<feature type="binding site" evidence="10">
    <location>
        <position position="66"/>
    </location>
    <ligand>
        <name>K(+)</name>
        <dbReference type="ChEBI" id="CHEBI:29103"/>
    </ligand>
</feature>
<dbReference type="SUPFAM" id="SSF50475">
    <property type="entry name" value="FMN-binding split barrel"/>
    <property type="match status" value="1"/>
</dbReference>